<evidence type="ECO:0000313" key="2">
    <source>
        <dbReference type="Proteomes" id="UP001279734"/>
    </source>
</evidence>
<sequence length="72" mass="8071">MDISCPREGLTENSVIIHFNGELHACLQANVEIDQGIPPEAMRTYPQTVHLTSNNMWKKPLHDQGSTIRGTK</sequence>
<accession>A0AAD3TJ67</accession>
<dbReference type="EMBL" id="BSYO01000038">
    <property type="protein sequence ID" value="GMH30550.1"/>
    <property type="molecule type" value="Genomic_DNA"/>
</dbReference>
<organism evidence="1 2">
    <name type="scientific">Nepenthes gracilis</name>
    <name type="common">Slender pitcher plant</name>
    <dbReference type="NCBI Taxonomy" id="150966"/>
    <lineage>
        <taxon>Eukaryota</taxon>
        <taxon>Viridiplantae</taxon>
        <taxon>Streptophyta</taxon>
        <taxon>Embryophyta</taxon>
        <taxon>Tracheophyta</taxon>
        <taxon>Spermatophyta</taxon>
        <taxon>Magnoliopsida</taxon>
        <taxon>eudicotyledons</taxon>
        <taxon>Gunneridae</taxon>
        <taxon>Pentapetalae</taxon>
        <taxon>Caryophyllales</taxon>
        <taxon>Nepenthaceae</taxon>
        <taxon>Nepenthes</taxon>
    </lineage>
</organism>
<comment type="caution">
    <text evidence="1">The sequence shown here is derived from an EMBL/GenBank/DDBJ whole genome shotgun (WGS) entry which is preliminary data.</text>
</comment>
<keyword evidence="2" id="KW-1185">Reference proteome</keyword>
<dbReference type="Proteomes" id="UP001279734">
    <property type="component" value="Unassembled WGS sequence"/>
</dbReference>
<evidence type="ECO:0000313" key="1">
    <source>
        <dbReference type="EMBL" id="GMH30550.1"/>
    </source>
</evidence>
<gene>
    <name evidence="1" type="ORF">Nepgr_032393</name>
</gene>
<proteinExistence type="predicted"/>
<name>A0AAD3TJ67_NEPGR</name>
<reference evidence="1" key="1">
    <citation type="submission" date="2023-05" db="EMBL/GenBank/DDBJ databases">
        <title>Nepenthes gracilis genome sequencing.</title>
        <authorList>
            <person name="Fukushima K."/>
        </authorList>
    </citation>
    <scope>NUCLEOTIDE SEQUENCE</scope>
    <source>
        <strain evidence="1">SING2019-196</strain>
    </source>
</reference>
<dbReference type="AlphaFoldDB" id="A0AAD3TJ67"/>
<protein>
    <submittedName>
        <fullName evidence="1">Uncharacterized protein</fullName>
    </submittedName>
</protein>